<sequence>MHPAPADQCRHCHTEATPTLSHSRINTALRGPSSSASQPYLDSTYLTKHQLIQASYPNVHRSHLIVQIRNMFFDLTIVLALGAAFVAGSAAPRSALSPAYRRDASQQVAVACFQPPTNGNECACPIDLNNDTGVLINVYPGYQCAYPGGACTWSDSDGSLQNTHQTNCPPVAPCAGSECICPIDLNHDTGVLINQFTGYQCAYAGGACTWDLSGVLQNIFQTNCPANAAVCELPNN</sequence>
<feature type="transmembrane region" description="Helical" evidence="1">
    <location>
        <begin position="71"/>
        <end position="91"/>
    </location>
</feature>
<keyword evidence="1" id="KW-0812">Transmembrane</keyword>
<proteinExistence type="predicted"/>
<dbReference type="HOGENOM" id="CLU_1175270_0_0_1"/>
<evidence type="ECO:0000313" key="3">
    <source>
        <dbReference type="Proteomes" id="UP000016930"/>
    </source>
</evidence>
<dbReference type="AlphaFoldDB" id="M2RAL7"/>
<keyword evidence="1" id="KW-1133">Transmembrane helix</keyword>
<dbReference type="EMBL" id="KB445799">
    <property type="protein sequence ID" value="EMD35831.1"/>
    <property type="molecule type" value="Genomic_DNA"/>
</dbReference>
<protein>
    <submittedName>
        <fullName evidence="2">Uncharacterized protein</fullName>
    </submittedName>
</protein>
<accession>M2RAL7</accession>
<keyword evidence="1" id="KW-0472">Membrane</keyword>
<reference evidence="2 3" key="1">
    <citation type="journal article" date="2012" name="Proc. Natl. Acad. Sci. U.S.A.">
        <title>Comparative genomics of Ceriporiopsis subvermispora and Phanerochaete chrysosporium provide insight into selective ligninolysis.</title>
        <authorList>
            <person name="Fernandez-Fueyo E."/>
            <person name="Ruiz-Duenas F.J."/>
            <person name="Ferreira P."/>
            <person name="Floudas D."/>
            <person name="Hibbett D.S."/>
            <person name="Canessa P."/>
            <person name="Larrondo L.F."/>
            <person name="James T.Y."/>
            <person name="Seelenfreund D."/>
            <person name="Lobos S."/>
            <person name="Polanco R."/>
            <person name="Tello M."/>
            <person name="Honda Y."/>
            <person name="Watanabe T."/>
            <person name="Watanabe T."/>
            <person name="Ryu J.S."/>
            <person name="Kubicek C.P."/>
            <person name="Schmoll M."/>
            <person name="Gaskell J."/>
            <person name="Hammel K.E."/>
            <person name="St John F.J."/>
            <person name="Vanden Wymelenberg A."/>
            <person name="Sabat G."/>
            <person name="Splinter BonDurant S."/>
            <person name="Syed K."/>
            <person name="Yadav J.S."/>
            <person name="Doddapaneni H."/>
            <person name="Subramanian V."/>
            <person name="Lavin J.L."/>
            <person name="Oguiza J.A."/>
            <person name="Perez G."/>
            <person name="Pisabarro A.G."/>
            <person name="Ramirez L."/>
            <person name="Santoyo F."/>
            <person name="Master E."/>
            <person name="Coutinho P.M."/>
            <person name="Henrissat B."/>
            <person name="Lombard V."/>
            <person name="Magnuson J.K."/>
            <person name="Kuees U."/>
            <person name="Hori C."/>
            <person name="Igarashi K."/>
            <person name="Samejima M."/>
            <person name="Held B.W."/>
            <person name="Barry K.W."/>
            <person name="LaButti K.M."/>
            <person name="Lapidus A."/>
            <person name="Lindquist E.A."/>
            <person name="Lucas S.M."/>
            <person name="Riley R."/>
            <person name="Salamov A.A."/>
            <person name="Hoffmeister D."/>
            <person name="Schwenk D."/>
            <person name="Hadar Y."/>
            <person name="Yarden O."/>
            <person name="de Vries R.P."/>
            <person name="Wiebenga A."/>
            <person name="Stenlid J."/>
            <person name="Eastwood D."/>
            <person name="Grigoriev I.V."/>
            <person name="Berka R.M."/>
            <person name="Blanchette R.A."/>
            <person name="Kersten P."/>
            <person name="Martinez A.T."/>
            <person name="Vicuna R."/>
            <person name="Cullen D."/>
        </authorList>
    </citation>
    <scope>NUCLEOTIDE SEQUENCE [LARGE SCALE GENOMIC DNA]</scope>
    <source>
        <strain evidence="2 3">B</strain>
    </source>
</reference>
<name>M2RAL7_CERS8</name>
<evidence type="ECO:0000256" key="1">
    <source>
        <dbReference type="SAM" id="Phobius"/>
    </source>
</evidence>
<dbReference type="Proteomes" id="UP000016930">
    <property type="component" value="Unassembled WGS sequence"/>
</dbReference>
<organism evidence="2 3">
    <name type="scientific">Ceriporiopsis subvermispora (strain B)</name>
    <name type="common">White-rot fungus</name>
    <name type="synonym">Gelatoporia subvermispora</name>
    <dbReference type="NCBI Taxonomy" id="914234"/>
    <lineage>
        <taxon>Eukaryota</taxon>
        <taxon>Fungi</taxon>
        <taxon>Dikarya</taxon>
        <taxon>Basidiomycota</taxon>
        <taxon>Agaricomycotina</taxon>
        <taxon>Agaricomycetes</taxon>
        <taxon>Polyporales</taxon>
        <taxon>Gelatoporiaceae</taxon>
        <taxon>Gelatoporia</taxon>
    </lineage>
</organism>
<gene>
    <name evidence="2" type="ORF">CERSUDRAFT_115762</name>
</gene>
<evidence type="ECO:0000313" key="2">
    <source>
        <dbReference type="EMBL" id="EMD35831.1"/>
    </source>
</evidence>
<keyword evidence="3" id="KW-1185">Reference proteome</keyword>
<dbReference type="OrthoDB" id="3208773at2759"/>